<dbReference type="InterPro" id="IPR000945">
    <property type="entry name" value="DBH-like"/>
</dbReference>
<dbReference type="GO" id="GO:0030667">
    <property type="term" value="C:secretory granule membrane"/>
    <property type="evidence" value="ECO:0007669"/>
    <property type="project" value="TreeGrafter"/>
</dbReference>
<sequence>MFYFELFLLPIIGFIGIMFNWLLILAIQRKTYYYQSSQRNPAPIVNKSLLQVHASFSGQINHPPLLLPSVRSSISTFDKFILAFLINDIFVCNFLLPLRLIEILRGLPCGFLCFIFKFFEKLTTIIELIIINLLLITSLIFFWKQRLLTTKLWVILFIFMLPILISGFLTTLTYIDVEEYEVNNRPPSCKQTFIYIDLVTHKTLNTFCCIITYFMIFMNFILLIKTKCAIKSYKKRALKTLTESAMGGKTESPMSESTTNDYNHRRRSMYYFPSISVEPTSSSATPPPKRSIQSIDYMTYFTVTENSHTLILSTCLILFIYLLVYIPYWFYELSNNQILYQLKDIFFLCHIVKPFCYMLTNEKYRDHVWAIIKCKTFRMLPTILRKKSHNITLNNNNKTRLDAISSPIPPYTNYTYATELQPNLADLWWSIDDLRKEITFEFHINTTGWIALGISPAGGMVGADIGLGWIDQSGQLHFEDRYAYGFYQPMVDNTTQDWFGLQGREVNGWTAIQFKRLLDTCDVMDYPIKSGTNIVIYAYSLDDPVIIDGKATIKYHGDRRYTRAIPLQSYANPPSESKFTGLDYFDFQLHNYSVPSNETTYHCTVYKVPAKFPKRRHAIAHKAIIDPANIDIVHHMLMYECDPSAVFDDENLPSGICDDLGEVLMPCTSRIATGWAVGGDYINEFPEVAGYPVGGDFEIQYYVIQMHFNNIHQMSNRTDSSGMRFYLGNELRQYDIGYMTLGQISGATAIAIPPYDDRLVIDSYCPALAMQVSNL</sequence>
<dbReference type="GO" id="GO:0006589">
    <property type="term" value="P:octopamine biosynthetic process"/>
    <property type="evidence" value="ECO:0007669"/>
    <property type="project" value="TreeGrafter"/>
</dbReference>
<gene>
    <name evidence="4" type="ORF">JBS370_LOCUS9328</name>
</gene>
<feature type="transmembrane region" description="Helical" evidence="2">
    <location>
        <begin position="80"/>
        <end position="101"/>
    </location>
</feature>
<keyword evidence="2" id="KW-0472">Membrane</keyword>
<feature type="transmembrane region" description="Helical" evidence="2">
    <location>
        <begin position="152"/>
        <end position="175"/>
    </location>
</feature>
<evidence type="ECO:0000256" key="2">
    <source>
        <dbReference type="SAM" id="Phobius"/>
    </source>
</evidence>
<dbReference type="InterPro" id="IPR005018">
    <property type="entry name" value="DOMON_domain"/>
</dbReference>
<dbReference type="SUPFAM" id="SSF49344">
    <property type="entry name" value="CBD9-like"/>
    <property type="match status" value="1"/>
</dbReference>
<dbReference type="Gene3D" id="2.60.120.310">
    <property type="entry name" value="Copper type II, ascorbate-dependent monooxygenase, N-terminal domain"/>
    <property type="match status" value="1"/>
</dbReference>
<feature type="transmembrane region" description="Helical" evidence="2">
    <location>
        <begin position="310"/>
        <end position="331"/>
    </location>
</feature>
<organism evidence="4 5">
    <name type="scientific">Rotaria sordida</name>
    <dbReference type="NCBI Taxonomy" id="392033"/>
    <lineage>
        <taxon>Eukaryota</taxon>
        <taxon>Metazoa</taxon>
        <taxon>Spiralia</taxon>
        <taxon>Gnathifera</taxon>
        <taxon>Rotifera</taxon>
        <taxon>Eurotatoria</taxon>
        <taxon>Bdelloidea</taxon>
        <taxon>Philodinida</taxon>
        <taxon>Philodinidae</taxon>
        <taxon>Rotaria</taxon>
    </lineage>
</organism>
<keyword evidence="2" id="KW-0812">Transmembrane</keyword>
<evidence type="ECO:0000259" key="3">
    <source>
        <dbReference type="PROSITE" id="PS50836"/>
    </source>
</evidence>
<proteinExistence type="inferred from homology"/>
<dbReference type="InterPro" id="IPR008977">
    <property type="entry name" value="PHM/PNGase_F_dom_sf"/>
</dbReference>
<feature type="transmembrane region" description="Helical" evidence="2">
    <location>
        <begin position="6"/>
        <end position="27"/>
    </location>
</feature>
<comment type="caution">
    <text evidence="4">The sequence shown here is derived from an EMBL/GenBank/DDBJ whole genome shotgun (WGS) entry which is preliminary data.</text>
</comment>
<dbReference type="Pfam" id="PF03351">
    <property type="entry name" value="DOMON"/>
    <property type="match status" value="1"/>
</dbReference>
<accession>A0A818UBC3</accession>
<keyword evidence="2" id="KW-1133">Transmembrane helix</keyword>
<name>A0A818UBC3_9BILA</name>
<protein>
    <recommendedName>
        <fullName evidence="3">DOMON domain-containing protein</fullName>
    </recommendedName>
</protein>
<dbReference type="GO" id="GO:0042420">
    <property type="term" value="P:dopamine catabolic process"/>
    <property type="evidence" value="ECO:0007669"/>
    <property type="project" value="TreeGrafter"/>
</dbReference>
<dbReference type="Pfam" id="PF01082">
    <property type="entry name" value="Cu2_monooxygen"/>
    <property type="match status" value="1"/>
</dbReference>
<dbReference type="CDD" id="cd09631">
    <property type="entry name" value="DOMON_DOH"/>
    <property type="match status" value="1"/>
</dbReference>
<dbReference type="Gene3D" id="2.60.40.1210">
    <property type="entry name" value="Cellobiose dehydrogenase, cytochrome domain"/>
    <property type="match status" value="1"/>
</dbReference>
<evidence type="ECO:0000313" key="5">
    <source>
        <dbReference type="Proteomes" id="UP000663836"/>
    </source>
</evidence>
<reference evidence="4" key="1">
    <citation type="submission" date="2021-02" db="EMBL/GenBank/DDBJ databases">
        <authorList>
            <person name="Nowell W R."/>
        </authorList>
    </citation>
    <scope>NUCLEOTIDE SEQUENCE</scope>
</reference>
<dbReference type="SUPFAM" id="SSF81321">
    <property type="entry name" value="Family A G protein-coupled receptor-like"/>
    <property type="match status" value="1"/>
</dbReference>
<dbReference type="InterPro" id="IPR000323">
    <property type="entry name" value="Cu2_ascorb_mOase_N"/>
</dbReference>
<dbReference type="GO" id="GO:0005615">
    <property type="term" value="C:extracellular space"/>
    <property type="evidence" value="ECO:0007669"/>
    <property type="project" value="TreeGrafter"/>
</dbReference>
<feature type="domain" description="DOMON" evidence="3">
    <location>
        <begin position="423"/>
        <end position="540"/>
    </location>
</feature>
<dbReference type="PANTHER" id="PTHR10157:SF23">
    <property type="entry name" value="MOXD1 HOMOLOG 1"/>
    <property type="match status" value="1"/>
</dbReference>
<dbReference type="AlphaFoldDB" id="A0A818UBC3"/>
<dbReference type="Proteomes" id="UP000663836">
    <property type="component" value="Unassembled WGS sequence"/>
</dbReference>
<dbReference type="GO" id="GO:0042421">
    <property type="term" value="P:norepinephrine biosynthetic process"/>
    <property type="evidence" value="ECO:0007669"/>
    <property type="project" value="TreeGrafter"/>
</dbReference>
<dbReference type="InterPro" id="IPR028460">
    <property type="entry name" value="Tbh/DBH"/>
</dbReference>
<dbReference type="GO" id="GO:0004500">
    <property type="term" value="F:dopamine beta-monooxygenase activity"/>
    <property type="evidence" value="ECO:0007669"/>
    <property type="project" value="InterPro"/>
</dbReference>
<dbReference type="GO" id="GO:0005507">
    <property type="term" value="F:copper ion binding"/>
    <property type="evidence" value="ECO:0007669"/>
    <property type="project" value="InterPro"/>
</dbReference>
<dbReference type="InterPro" id="IPR036939">
    <property type="entry name" value="Cu2_ascorb_mOase_N_sf"/>
</dbReference>
<feature type="transmembrane region" description="Helical" evidence="2">
    <location>
        <begin position="204"/>
        <end position="224"/>
    </location>
</feature>
<evidence type="ECO:0000313" key="4">
    <source>
        <dbReference type="EMBL" id="CAF3698216.1"/>
    </source>
</evidence>
<comment type="similarity">
    <text evidence="1">Belongs to the copper type II ascorbate-dependent monooxygenase family.</text>
</comment>
<dbReference type="PROSITE" id="PS50836">
    <property type="entry name" value="DOMON"/>
    <property type="match status" value="1"/>
</dbReference>
<feature type="transmembrane region" description="Helical" evidence="2">
    <location>
        <begin position="121"/>
        <end position="143"/>
    </location>
</feature>
<evidence type="ECO:0000256" key="1">
    <source>
        <dbReference type="ARBA" id="ARBA00010676"/>
    </source>
</evidence>
<dbReference type="InterPro" id="IPR045266">
    <property type="entry name" value="DOH_DOMON"/>
</dbReference>
<dbReference type="SMART" id="SM00664">
    <property type="entry name" value="DoH"/>
    <property type="match status" value="1"/>
</dbReference>
<dbReference type="PRINTS" id="PR00767">
    <property type="entry name" value="DBMONOXGNASE"/>
</dbReference>
<dbReference type="PANTHER" id="PTHR10157">
    <property type="entry name" value="DOPAMINE BETA HYDROXYLASE RELATED"/>
    <property type="match status" value="1"/>
</dbReference>
<dbReference type="Gene3D" id="1.20.1070.10">
    <property type="entry name" value="Rhodopsin 7-helix transmembrane proteins"/>
    <property type="match status" value="1"/>
</dbReference>
<dbReference type="EMBL" id="CAJOBD010000627">
    <property type="protein sequence ID" value="CAF3698216.1"/>
    <property type="molecule type" value="Genomic_DNA"/>
</dbReference>
<dbReference type="SUPFAM" id="SSF49742">
    <property type="entry name" value="PHM/PNGase F"/>
    <property type="match status" value="1"/>
</dbReference>